<evidence type="ECO:0000313" key="11">
    <source>
        <dbReference type="EMBL" id="KAK4186027.1"/>
    </source>
</evidence>
<dbReference type="SUPFAM" id="SSF49899">
    <property type="entry name" value="Concanavalin A-like lectins/glucanases"/>
    <property type="match status" value="1"/>
</dbReference>
<dbReference type="CDD" id="cd07999">
    <property type="entry name" value="GH7_CBH_EG"/>
    <property type="match status" value="1"/>
</dbReference>
<protein>
    <recommendedName>
        <fullName evidence="9">Glucanase</fullName>
        <ecNumber evidence="9">3.2.1.-</ecNumber>
    </recommendedName>
</protein>
<comment type="catalytic activity">
    <reaction evidence="1">
        <text>Endohydrolysis of (1-&gt;4)-beta-D-glucosidic linkages in cellulose, lichenin and cereal beta-D-glucans.</text>
        <dbReference type="EC" id="3.2.1.4"/>
    </reaction>
</comment>
<evidence type="ECO:0000256" key="7">
    <source>
        <dbReference type="ARBA" id="ARBA00023295"/>
    </source>
</evidence>
<feature type="chain" id="PRO_5042918128" description="Glucanase" evidence="10">
    <location>
        <begin position="22"/>
        <end position="440"/>
    </location>
</feature>
<reference evidence="11" key="1">
    <citation type="journal article" date="2023" name="Mol. Phylogenet. Evol.">
        <title>Genome-scale phylogeny and comparative genomics of the fungal order Sordariales.</title>
        <authorList>
            <person name="Hensen N."/>
            <person name="Bonometti L."/>
            <person name="Westerberg I."/>
            <person name="Brannstrom I.O."/>
            <person name="Guillou S."/>
            <person name="Cros-Aarteil S."/>
            <person name="Calhoun S."/>
            <person name="Haridas S."/>
            <person name="Kuo A."/>
            <person name="Mondo S."/>
            <person name="Pangilinan J."/>
            <person name="Riley R."/>
            <person name="LaButti K."/>
            <person name="Andreopoulos B."/>
            <person name="Lipzen A."/>
            <person name="Chen C."/>
            <person name="Yan M."/>
            <person name="Daum C."/>
            <person name="Ng V."/>
            <person name="Clum A."/>
            <person name="Steindorff A."/>
            <person name="Ohm R.A."/>
            <person name="Martin F."/>
            <person name="Silar P."/>
            <person name="Natvig D.O."/>
            <person name="Lalanne C."/>
            <person name="Gautier V."/>
            <person name="Ament-Velasquez S.L."/>
            <person name="Kruys A."/>
            <person name="Hutchinson M.I."/>
            <person name="Powell A.J."/>
            <person name="Barry K."/>
            <person name="Miller A.N."/>
            <person name="Grigoriev I.V."/>
            <person name="Debuchy R."/>
            <person name="Gladieux P."/>
            <person name="Hiltunen Thoren M."/>
            <person name="Johannesson H."/>
        </authorList>
    </citation>
    <scope>NUCLEOTIDE SEQUENCE</scope>
    <source>
        <strain evidence="11">PSN309</strain>
    </source>
</reference>
<dbReference type="Gene3D" id="2.70.100.10">
    <property type="entry name" value="Glycoside hydrolase, family 7, domain"/>
    <property type="match status" value="1"/>
</dbReference>
<comment type="similarity">
    <text evidence="2 9">Belongs to the glycosyl hydrolase 7 (cellulase C) family.</text>
</comment>
<dbReference type="Proteomes" id="UP001302126">
    <property type="component" value="Unassembled WGS sequence"/>
</dbReference>
<keyword evidence="12" id="KW-1185">Reference proteome</keyword>
<evidence type="ECO:0000256" key="4">
    <source>
        <dbReference type="ARBA" id="ARBA00023001"/>
    </source>
</evidence>
<reference evidence="11" key="2">
    <citation type="submission" date="2023-05" db="EMBL/GenBank/DDBJ databases">
        <authorList>
            <consortium name="Lawrence Berkeley National Laboratory"/>
            <person name="Steindorff A."/>
            <person name="Hensen N."/>
            <person name="Bonometti L."/>
            <person name="Westerberg I."/>
            <person name="Brannstrom I.O."/>
            <person name="Guillou S."/>
            <person name="Cros-Aarteil S."/>
            <person name="Calhoun S."/>
            <person name="Haridas S."/>
            <person name="Kuo A."/>
            <person name="Mondo S."/>
            <person name="Pangilinan J."/>
            <person name="Riley R."/>
            <person name="Labutti K."/>
            <person name="Andreopoulos B."/>
            <person name="Lipzen A."/>
            <person name="Chen C."/>
            <person name="Yanf M."/>
            <person name="Daum C."/>
            <person name="Ng V."/>
            <person name="Clum A."/>
            <person name="Ohm R."/>
            <person name="Martin F."/>
            <person name="Silar P."/>
            <person name="Natvig D."/>
            <person name="Lalanne C."/>
            <person name="Gautier V."/>
            <person name="Ament-Velasquez S.L."/>
            <person name="Kruys A."/>
            <person name="Hutchinson M.I."/>
            <person name="Powell A.J."/>
            <person name="Barry K."/>
            <person name="Miller A.N."/>
            <person name="Grigoriev I.V."/>
            <person name="Debuchy R."/>
            <person name="Gladieux P."/>
            <person name="Thoren M.H."/>
            <person name="Johannesson H."/>
        </authorList>
    </citation>
    <scope>NUCLEOTIDE SEQUENCE</scope>
    <source>
        <strain evidence="11">PSN309</strain>
    </source>
</reference>
<evidence type="ECO:0000256" key="5">
    <source>
        <dbReference type="ARBA" id="ARBA00023180"/>
    </source>
</evidence>
<evidence type="ECO:0000256" key="1">
    <source>
        <dbReference type="ARBA" id="ARBA00000966"/>
    </source>
</evidence>
<evidence type="ECO:0000256" key="6">
    <source>
        <dbReference type="ARBA" id="ARBA00023277"/>
    </source>
</evidence>
<dbReference type="Pfam" id="PF00840">
    <property type="entry name" value="Glyco_hydro_7"/>
    <property type="match status" value="1"/>
</dbReference>
<evidence type="ECO:0000256" key="3">
    <source>
        <dbReference type="ARBA" id="ARBA00022801"/>
    </source>
</evidence>
<proteinExistence type="inferred from homology"/>
<dbReference type="InterPro" id="IPR001722">
    <property type="entry name" value="Glyco_hydro_7"/>
</dbReference>
<dbReference type="EMBL" id="MU864434">
    <property type="protein sequence ID" value="KAK4186027.1"/>
    <property type="molecule type" value="Genomic_DNA"/>
</dbReference>
<evidence type="ECO:0000256" key="2">
    <source>
        <dbReference type="ARBA" id="ARBA00006044"/>
    </source>
</evidence>
<keyword evidence="5" id="KW-0325">Glycoprotein</keyword>
<dbReference type="PRINTS" id="PR00734">
    <property type="entry name" value="GLHYDRLASE7"/>
</dbReference>
<dbReference type="InterPro" id="IPR037019">
    <property type="entry name" value="Glyco_hydro_7_sf"/>
</dbReference>
<keyword evidence="3 9" id="KW-0378">Hydrolase</keyword>
<evidence type="ECO:0000313" key="12">
    <source>
        <dbReference type="Proteomes" id="UP001302126"/>
    </source>
</evidence>
<evidence type="ECO:0000256" key="10">
    <source>
        <dbReference type="SAM" id="SignalP"/>
    </source>
</evidence>
<keyword evidence="6" id="KW-0119">Carbohydrate metabolism</keyword>
<keyword evidence="4 9" id="KW-0136">Cellulose degradation</keyword>
<keyword evidence="7 9" id="KW-0326">Glycosidase</keyword>
<gene>
    <name evidence="11" type="ORF">QBC35DRAFT_555232</name>
</gene>
<dbReference type="GO" id="GO:0030245">
    <property type="term" value="P:cellulose catabolic process"/>
    <property type="evidence" value="ECO:0007669"/>
    <property type="project" value="UniProtKB-KW"/>
</dbReference>
<comment type="caution">
    <text evidence="11">The sequence shown here is derived from an EMBL/GenBank/DDBJ whole genome shotgun (WGS) entry which is preliminary data.</text>
</comment>
<name>A0AAN6WTJ2_9PEZI</name>
<evidence type="ECO:0000256" key="8">
    <source>
        <dbReference type="ARBA" id="ARBA00023326"/>
    </source>
</evidence>
<keyword evidence="10" id="KW-0732">Signal</keyword>
<dbReference type="EC" id="3.2.1.-" evidence="9"/>
<keyword evidence="8 9" id="KW-0624">Polysaccharide degradation</keyword>
<feature type="signal peptide" evidence="10">
    <location>
        <begin position="1"/>
        <end position="21"/>
    </location>
</feature>
<dbReference type="AlphaFoldDB" id="A0AAN6WTJ2"/>
<organism evidence="11 12">
    <name type="scientific">Podospora australis</name>
    <dbReference type="NCBI Taxonomy" id="1536484"/>
    <lineage>
        <taxon>Eukaryota</taxon>
        <taxon>Fungi</taxon>
        <taxon>Dikarya</taxon>
        <taxon>Ascomycota</taxon>
        <taxon>Pezizomycotina</taxon>
        <taxon>Sordariomycetes</taxon>
        <taxon>Sordariomycetidae</taxon>
        <taxon>Sordariales</taxon>
        <taxon>Podosporaceae</taxon>
        <taxon>Podospora</taxon>
    </lineage>
</organism>
<sequence length="440" mass="47819">MTRSLLLLGLTALMATAPAAAQKVGKTKEVHPKITTYRCSKKSGCKASTNYLVMDSLAHPVYQEAAPQYDCGTWGNKPNATACPTKEACAKNCVMDGVSDYSQYGITVTEGGSALRLQHILPQNGKVVSPRVYLLDKSEQKYEMLKLTGNEFTFEVDATKLPCGMNSALYLSEMAADGSKSKLNKGGAYMGTGYCDAQCYTTPFINGEGNLEGYGACCNEMDIWEANGRSTHVAPHTCNVTGPYLGTKEESAFEGVCDKNGCGWNPYRVNITDYYGNSDKFQVDTRRPFSVITQFPADKKGKLTSIKRMYVQDGKLIQSHTVRKEGLPEVDALTEEFCAATGSRKYLGLGGTVGMGEALSRGMVLALSIWWDEGGFMQWLDGAKDGAGPCSATEGDPKNIVKVEPYPEVTFSKLRWGEIGSTFEEEKKEGKGKGKGKGKW</sequence>
<dbReference type="InterPro" id="IPR013320">
    <property type="entry name" value="ConA-like_dom_sf"/>
</dbReference>
<evidence type="ECO:0000256" key="9">
    <source>
        <dbReference type="RuleBase" id="RU361164"/>
    </source>
</evidence>
<dbReference type="PANTHER" id="PTHR33753">
    <property type="entry name" value="1,4-BETA-D-GLUCAN CELLOBIOHYDROLASE B"/>
    <property type="match status" value="1"/>
</dbReference>
<dbReference type="PANTHER" id="PTHR33753:SF1">
    <property type="entry name" value="ENDO-BETA-1,4-GLUCANASE CELB"/>
    <property type="match status" value="1"/>
</dbReference>
<dbReference type="GO" id="GO:0008810">
    <property type="term" value="F:cellulase activity"/>
    <property type="evidence" value="ECO:0007669"/>
    <property type="project" value="UniProtKB-EC"/>
</dbReference>
<accession>A0AAN6WTJ2</accession>